<feature type="domain" description="C2H2-type" evidence="12">
    <location>
        <begin position="38"/>
        <end position="65"/>
    </location>
</feature>
<dbReference type="Pfam" id="PF13894">
    <property type="entry name" value="zf-C2H2_4"/>
    <property type="match status" value="1"/>
</dbReference>
<evidence type="ECO:0000313" key="13">
    <source>
        <dbReference type="EMBL" id="GMR35288.1"/>
    </source>
</evidence>
<dbReference type="Pfam" id="PF00096">
    <property type="entry name" value="zf-C2H2"/>
    <property type="match status" value="5"/>
</dbReference>
<dbReference type="GO" id="GO:0000978">
    <property type="term" value="F:RNA polymerase II cis-regulatory region sequence-specific DNA binding"/>
    <property type="evidence" value="ECO:0007669"/>
    <property type="project" value="TreeGrafter"/>
</dbReference>
<dbReference type="PROSITE" id="PS00028">
    <property type="entry name" value="ZINC_FINGER_C2H2_1"/>
    <property type="match status" value="5"/>
</dbReference>
<keyword evidence="6" id="KW-0805">Transcription regulation</keyword>
<evidence type="ECO:0000259" key="12">
    <source>
        <dbReference type="PROSITE" id="PS50157"/>
    </source>
</evidence>
<dbReference type="FunFam" id="3.30.160.60:FF:000322">
    <property type="entry name" value="GDNF-inducible zinc finger protein 1"/>
    <property type="match status" value="1"/>
</dbReference>
<evidence type="ECO:0000256" key="10">
    <source>
        <dbReference type="PROSITE-ProRule" id="PRU00042"/>
    </source>
</evidence>
<comment type="caution">
    <text evidence="13">The sequence shown here is derived from an EMBL/GenBank/DDBJ whole genome shotgun (WGS) entry which is preliminary data.</text>
</comment>
<name>A0AAN4Z6L8_9BILA</name>
<sequence length="231" mass="27191">DDSESYNFYESDVISDDESEENESLLNDGATNPKQSKYSCDLCEKVYSGRSALHQHKKMHLGDETAWKRFLCFECGKRFMHRKELERHTLAHEKQKMKMMQPKVMKPRPTIACNLCGNTYKSKQALRYHMMSHLDTEEERRPFKCDECGRRFTTADYLPQHALTHLHDEEQRLPYKCDQCGKRFAQSGTFKSHINNKHLEDAEASRPFQCNECGLRFRTKSSYIRHGNTHL</sequence>
<dbReference type="PANTHER" id="PTHR24388">
    <property type="entry name" value="ZINC FINGER PROTEIN"/>
    <property type="match status" value="1"/>
</dbReference>
<dbReference type="PANTHER" id="PTHR24388:SF54">
    <property type="entry name" value="PROTEIN ESCARGOT"/>
    <property type="match status" value="1"/>
</dbReference>
<evidence type="ECO:0000313" key="14">
    <source>
        <dbReference type="Proteomes" id="UP001328107"/>
    </source>
</evidence>
<protein>
    <recommendedName>
        <fullName evidence="12">C2H2-type domain-containing protein</fullName>
    </recommendedName>
</protein>
<comment type="subcellular location">
    <subcellularLocation>
        <location evidence="1">Nucleus</location>
    </subcellularLocation>
</comment>
<feature type="non-terminal residue" evidence="13">
    <location>
        <position position="231"/>
    </location>
</feature>
<accession>A0AAN4Z6L8</accession>
<evidence type="ECO:0000256" key="3">
    <source>
        <dbReference type="ARBA" id="ARBA00022737"/>
    </source>
</evidence>
<evidence type="ECO:0000256" key="4">
    <source>
        <dbReference type="ARBA" id="ARBA00022771"/>
    </source>
</evidence>
<dbReference type="GO" id="GO:0000122">
    <property type="term" value="P:negative regulation of transcription by RNA polymerase II"/>
    <property type="evidence" value="ECO:0007669"/>
    <property type="project" value="UniProtKB-ARBA"/>
</dbReference>
<dbReference type="InterPro" id="IPR050527">
    <property type="entry name" value="Snail/Krueppel_Znf"/>
</dbReference>
<dbReference type="FunFam" id="3.30.160.60:FF:000446">
    <property type="entry name" value="Zinc finger protein"/>
    <property type="match status" value="1"/>
</dbReference>
<keyword evidence="9" id="KW-0539">Nucleus</keyword>
<dbReference type="EMBL" id="BTRK01000002">
    <property type="protein sequence ID" value="GMR35288.1"/>
    <property type="molecule type" value="Genomic_DNA"/>
</dbReference>
<dbReference type="SMART" id="SM00355">
    <property type="entry name" value="ZnF_C2H2"/>
    <property type="match status" value="6"/>
</dbReference>
<evidence type="ECO:0000256" key="9">
    <source>
        <dbReference type="ARBA" id="ARBA00023242"/>
    </source>
</evidence>
<dbReference type="InterPro" id="IPR013087">
    <property type="entry name" value="Znf_C2H2_type"/>
</dbReference>
<evidence type="ECO:0000256" key="2">
    <source>
        <dbReference type="ARBA" id="ARBA00022723"/>
    </source>
</evidence>
<feature type="domain" description="C2H2-type" evidence="12">
    <location>
        <begin position="111"/>
        <end position="138"/>
    </location>
</feature>
<feature type="domain" description="C2H2-type" evidence="12">
    <location>
        <begin position="208"/>
        <end position="231"/>
    </location>
</feature>
<dbReference type="Gene3D" id="3.30.160.60">
    <property type="entry name" value="Classic Zinc Finger"/>
    <property type="match status" value="4"/>
</dbReference>
<dbReference type="GO" id="GO:0000981">
    <property type="term" value="F:DNA-binding transcription factor activity, RNA polymerase II-specific"/>
    <property type="evidence" value="ECO:0007669"/>
    <property type="project" value="TreeGrafter"/>
</dbReference>
<reference evidence="14" key="1">
    <citation type="submission" date="2022-10" db="EMBL/GenBank/DDBJ databases">
        <title>Genome assembly of Pristionchus species.</title>
        <authorList>
            <person name="Yoshida K."/>
            <person name="Sommer R.J."/>
        </authorList>
    </citation>
    <scope>NUCLEOTIDE SEQUENCE [LARGE SCALE GENOMIC DNA]</scope>
    <source>
        <strain evidence="14">RS5460</strain>
    </source>
</reference>
<feature type="non-terminal residue" evidence="13">
    <location>
        <position position="1"/>
    </location>
</feature>
<keyword evidence="8" id="KW-0804">Transcription</keyword>
<evidence type="ECO:0000256" key="11">
    <source>
        <dbReference type="SAM" id="MobiDB-lite"/>
    </source>
</evidence>
<feature type="domain" description="C2H2-type" evidence="12">
    <location>
        <begin position="70"/>
        <end position="97"/>
    </location>
</feature>
<feature type="domain" description="C2H2-type" evidence="12">
    <location>
        <begin position="143"/>
        <end position="170"/>
    </location>
</feature>
<evidence type="ECO:0000256" key="5">
    <source>
        <dbReference type="ARBA" id="ARBA00022833"/>
    </source>
</evidence>
<evidence type="ECO:0000256" key="1">
    <source>
        <dbReference type="ARBA" id="ARBA00004123"/>
    </source>
</evidence>
<keyword evidence="3" id="KW-0677">Repeat</keyword>
<feature type="domain" description="C2H2-type" evidence="12">
    <location>
        <begin position="175"/>
        <end position="203"/>
    </location>
</feature>
<dbReference type="GO" id="GO:0008270">
    <property type="term" value="F:zinc ion binding"/>
    <property type="evidence" value="ECO:0007669"/>
    <property type="project" value="UniProtKB-KW"/>
</dbReference>
<keyword evidence="2" id="KW-0479">Metal-binding</keyword>
<gene>
    <name evidence="13" type="ORF">PMAYCL1PPCAC_05483</name>
</gene>
<proteinExistence type="predicted"/>
<dbReference type="GO" id="GO:0005634">
    <property type="term" value="C:nucleus"/>
    <property type="evidence" value="ECO:0007669"/>
    <property type="project" value="UniProtKB-SubCell"/>
</dbReference>
<dbReference type="AlphaFoldDB" id="A0AAN4Z6L8"/>
<dbReference type="InterPro" id="IPR036236">
    <property type="entry name" value="Znf_C2H2_sf"/>
</dbReference>
<dbReference type="Proteomes" id="UP001328107">
    <property type="component" value="Unassembled WGS sequence"/>
</dbReference>
<keyword evidence="4 10" id="KW-0863">Zinc-finger</keyword>
<dbReference type="FunFam" id="3.30.160.60:FF:000065">
    <property type="entry name" value="B-cell CLL/lymphoma 6, member B"/>
    <property type="match status" value="1"/>
</dbReference>
<evidence type="ECO:0000256" key="6">
    <source>
        <dbReference type="ARBA" id="ARBA00023015"/>
    </source>
</evidence>
<dbReference type="PROSITE" id="PS50157">
    <property type="entry name" value="ZINC_FINGER_C2H2_2"/>
    <property type="match status" value="6"/>
</dbReference>
<feature type="region of interest" description="Disordered" evidence="11">
    <location>
        <begin position="1"/>
        <end position="34"/>
    </location>
</feature>
<feature type="compositionally biased region" description="Acidic residues" evidence="11">
    <location>
        <begin position="13"/>
        <end position="23"/>
    </location>
</feature>
<keyword evidence="7" id="KW-0238">DNA-binding</keyword>
<organism evidence="13 14">
    <name type="scientific">Pristionchus mayeri</name>
    <dbReference type="NCBI Taxonomy" id="1317129"/>
    <lineage>
        <taxon>Eukaryota</taxon>
        <taxon>Metazoa</taxon>
        <taxon>Ecdysozoa</taxon>
        <taxon>Nematoda</taxon>
        <taxon>Chromadorea</taxon>
        <taxon>Rhabditida</taxon>
        <taxon>Rhabditina</taxon>
        <taxon>Diplogasteromorpha</taxon>
        <taxon>Diplogasteroidea</taxon>
        <taxon>Neodiplogasteridae</taxon>
        <taxon>Pristionchus</taxon>
    </lineage>
</organism>
<evidence type="ECO:0000256" key="7">
    <source>
        <dbReference type="ARBA" id="ARBA00023125"/>
    </source>
</evidence>
<dbReference type="SUPFAM" id="SSF57667">
    <property type="entry name" value="beta-beta-alpha zinc fingers"/>
    <property type="match status" value="3"/>
</dbReference>
<keyword evidence="5" id="KW-0862">Zinc</keyword>
<keyword evidence="14" id="KW-1185">Reference proteome</keyword>
<evidence type="ECO:0000256" key="8">
    <source>
        <dbReference type="ARBA" id="ARBA00023163"/>
    </source>
</evidence>